<dbReference type="CDD" id="cd07521">
    <property type="entry name" value="HAD_FCP1-like"/>
    <property type="match status" value="1"/>
</dbReference>
<comment type="caution">
    <text evidence="10">The sequence shown here is derived from an EMBL/GenBank/DDBJ whole genome shotgun (WGS) entry which is preliminary data.</text>
</comment>
<feature type="compositionally biased region" description="Acidic residues" evidence="7">
    <location>
        <begin position="387"/>
        <end position="400"/>
    </location>
</feature>
<dbReference type="InterPro" id="IPR004274">
    <property type="entry name" value="FCP1_dom"/>
</dbReference>
<reference evidence="10 11" key="1">
    <citation type="submission" date="2024-04" db="EMBL/GenBank/DDBJ databases">
        <title>Tritrichomonas musculus Genome.</title>
        <authorList>
            <person name="Alves-Ferreira E."/>
            <person name="Grigg M."/>
            <person name="Lorenzi H."/>
            <person name="Galac M."/>
        </authorList>
    </citation>
    <scope>NUCLEOTIDE SEQUENCE [LARGE SCALE GENOMIC DNA]</scope>
    <source>
        <strain evidence="10 11">EAF2021</strain>
    </source>
</reference>
<dbReference type="PANTHER" id="PTHR23081">
    <property type="entry name" value="RNA POLYMERASE II CTD PHOSPHATASE"/>
    <property type="match status" value="1"/>
</dbReference>
<comment type="subcellular location">
    <subcellularLocation>
        <location evidence="1">Nucleus</location>
    </subcellularLocation>
</comment>
<feature type="domain" description="BRCT" evidence="8">
    <location>
        <begin position="270"/>
        <end position="349"/>
    </location>
</feature>
<dbReference type="SMART" id="SM00577">
    <property type="entry name" value="CPDc"/>
    <property type="match status" value="1"/>
</dbReference>
<evidence type="ECO:0000256" key="2">
    <source>
        <dbReference type="ARBA" id="ARBA00013081"/>
    </source>
</evidence>
<evidence type="ECO:0000256" key="5">
    <source>
        <dbReference type="ARBA" id="ARBA00047761"/>
    </source>
</evidence>
<evidence type="ECO:0000256" key="6">
    <source>
        <dbReference type="ARBA" id="ARBA00048336"/>
    </source>
</evidence>
<evidence type="ECO:0000256" key="3">
    <source>
        <dbReference type="ARBA" id="ARBA00022801"/>
    </source>
</evidence>
<dbReference type="Proteomes" id="UP001470230">
    <property type="component" value="Unassembled WGS sequence"/>
</dbReference>
<evidence type="ECO:0000313" key="11">
    <source>
        <dbReference type="Proteomes" id="UP001470230"/>
    </source>
</evidence>
<keyword evidence="4" id="KW-0539">Nucleus</keyword>
<feature type="domain" description="FCP1 homology" evidence="9">
    <location>
        <begin position="56"/>
        <end position="227"/>
    </location>
</feature>
<evidence type="ECO:0000313" key="10">
    <source>
        <dbReference type="EMBL" id="KAK8892569.1"/>
    </source>
</evidence>
<dbReference type="SUPFAM" id="SSF56784">
    <property type="entry name" value="HAD-like"/>
    <property type="match status" value="1"/>
</dbReference>
<evidence type="ECO:0000256" key="4">
    <source>
        <dbReference type="ARBA" id="ARBA00023242"/>
    </source>
</evidence>
<comment type="catalytic activity">
    <reaction evidence="6">
        <text>O-phospho-L-threonyl-[protein] + H2O = L-threonyl-[protein] + phosphate</text>
        <dbReference type="Rhea" id="RHEA:47004"/>
        <dbReference type="Rhea" id="RHEA-COMP:11060"/>
        <dbReference type="Rhea" id="RHEA-COMP:11605"/>
        <dbReference type="ChEBI" id="CHEBI:15377"/>
        <dbReference type="ChEBI" id="CHEBI:30013"/>
        <dbReference type="ChEBI" id="CHEBI:43474"/>
        <dbReference type="ChEBI" id="CHEBI:61977"/>
        <dbReference type="EC" id="3.1.3.16"/>
    </reaction>
</comment>
<dbReference type="Pfam" id="PF03031">
    <property type="entry name" value="NIF"/>
    <property type="match status" value="1"/>
</dbReference>
<dbReference type="Gene3D" id="1.10.287.10">
    <property type="entry name" value="S15/NS1, RNA-binding"/>
    <property type="match status" value="1"/>
</dbReference>
<feature type="region of interest" description="Disordered" evidence="7">
    <location>
        <begin position="376"/>
        <end position="400"/>
    </location>
</feature>
<comment type="catalytic activity">
    <reaction evidence="5">
        <text>O-phospho-L-seryl-[protein] + H2O = L-seryl-[protein] + phosphate</text>
        <dbReference type="Rhea" id="RHEA:20629"/>
        <dbReference type="Rhea" id="RHEA-COMP:9863"/>
        <dbReference type="Rhea" id="RHEA-COMP:11604"/>
        <dbReference type="ChEBI" id="CHEBI:15377"/>
        <dbReference type="ChEBI" id="CHEBI:29999"/>
        <dbReference type="ChEBI" id="CHEBI:43474"/>
        <dbReference type="ChEBI" id="CHEBI:83421"/>
        <dbReference type="EC" id="3.1.3.16"/>
    </reaction>
</comment>
<evidence type="ECO:0000259" key="8">
    <source>
        <dbReference type="PROSITE" id="PS50172"/>
    </source>
</evidence>
<name>A0ABR2KN36_9EUKA</name>
<evidence type="ECO:0000256" key="1">
    <source>
        <dbReference type="ARBA" id="ARBA00004123"/>
    </source>
</evidence>
<evidence type="ECO:0000256" key="7">
    <source>
        <dbReference type="SAM" id="MobiDB-lite"/>
    </source>
</evidence>
<dbReference type="EMBL" id="JAPFFF010000004">
    <property type="protein sequence ID" value="KAK8892569.1"/>
    <property type="molecule type" value="Genomic_DNA"/>
</dbReference>
<dbReference type="InterPro" id="IPR001357">
    <property type="entry name" value="BRCT_dom"/>
</dbReference>
<gene>
    <name evidence="10" type="ORF">M9Y10_029806</name>
</gene>
<protein>
    <recommendedName>
        <fullName evidence="2">protein-serine/threonine phosphatase</fullName>
        <ecNumber evidence="2">3.1.3.16</ecNumber>
    </recommendedName>
</protein>
<dbReference type="PROSITE" id="PS50172">
    <property type="entry name" value="BRCT"/>
    <property type="match status" value="1"/>
</dbReference>
<accession>A0ABR2KN36</accession>
<evidence type="ECO:0000259" key="9">
    <source>
        <dbReference type="PROSITE" id="PS50969"/>
    </source>
</evidence>
<dbReference type="PROSITE" id="PS50969">
    <property type="entry name" value="FCP1"/>
    <property type="match status" value="1"/>
</dbReference>
<dbReference type="Pfam" id="PF00533">
    <property type="entry name" value="BRCT"/>
    <property type="match status" value="1"/>
</dbReference>
<proteinExistence type="predicted"/>
<dbReference type="InterPro" id="IPR023214">
    <property type="entry name" value="HAD_sf"/>
</dbReference>
<dbReference type="InterPro" id="IPR036412">
    <property type="entry name" value="HAD-like_sf"/>
</dbReference>
<sequence>MELQAKKLTCIHPVIYDGVCSECGEKIAPDSRYHKLPDIYVLSSTIGTSKIESFLLERKKLALVVDLDKTLIQSTEISNLEEAEKIISMDINHKSDYFIVNLNKLYLIRVRPFVREFFELISPYYFMQVYTLSIRPYALQIVHKIDPDNKYFNQRIMTQEDSPDQKKSISDIFLSGEKMAVVIDDTPSVWMNSDGSIYKGLVQFKPFKFFPPDYEPSRHKKHQIEKLKVDVNMKAIKDHYLERMAKVMIQIHSRYYAEKPADVADIIDDMKKAVFNGCYIYFCSIWKKNDITQKKLYIQKAEEFGGHVLSHFVPYTTHIVSNDPNDKDVVEAQNYNGIFILNYKWLFNSAYRYEKQNEMDPSYVVSYKEYVAPQVTTGAKERTEPPSDLDNEDSDSDSFE</sequence>
<dbReference type="SUPFAM" id="SSF52113">
    <property type="entry name" value="BRCT domain"/>
    <property type="match status" value="1"/>
</dbReference>
<dbReference type="SMART" id="SM00292">
    <property type="entry name" value="BRCT"/>
    <property type="match status" value="1"/>
</dbReference>
<dbReference type="PANTHER" id="PTHR23081:SF36">
    <property type="entry name" value="RNA POLYMERASE II SUBUNIT A C-TERMINAL DOMAIN PHOSPHATASE"/>
    <property type="match status" value="1"/>
</dbReference>
<dbReference type="InterPro" id="IPR039189">
    <property type="entry name" value="Fcp1"/>
</dbReference>
<organism evidence="10 11">
    <name type="scientific">Tritrichomonas musculus</name>
    <dbReference type="NCBI Taxonomy" id="1915356"/>
    <lineage>
        <taxon>Eukaryota</taxon>
        <taxon>Metamonada</taxon>
        <taxon>Parabasalia</taxon>
        <taxon>Tritrichomonadida</taxon>
        <taxon>Tritrichomonadidae</taxon>
        <taxon>Tritrichomonas</taxon>
    </lineage>
</organism>
<keyword evidence="3" id="KW-0378">Hydrolase</keyword>
<dbReference type="EC" id="3.1.3.16" evidence="2"/>
<dbReference type="Gene3D" id="3.40.50.10190">
    <property type="entry name" value="BRCT domain"/>
    <property type="match status" value="1"/>
</dbReference>
<dbReference type="Gene3D" id="3.40.50.1000">
    <property type="entry name" value="HAD superfamily/HAD-like"/>
    <property type="match status" value="1"/>
</dbReference>
<keyword evidence="11" id="KW-1185">Reference proteome</keyword>
<dbReference type="InterPro" id="IPR036420">
    <property type="entry name" value="BRCT_dom_sf"/>
</dbReference>